<dbReference type="OrthoDB" id="9802055at2"/>
<dbReference type="InterPro" id="IPR036005">
    <property type="entry name" value="Creatinase/aminopeptidase-like"/>
</dbReference>
<proteinExistence type="predicted"/>
<organism evidence="2 3">
    <name type="scientific">Metabacillus mangrovi</name>
    <dbReference type="NCBI Taxonomy" id="1491830"/>
    <lineage>
        <taxon>Bacteria</taxon>
        <taxon>Bacillati</taxon>
        <taxon>Bacillota</taxon>
        <taxon>Bacilli</taxon>
        <taxon>Bacillales</taxon>
        <taxon>Bacillaceae</taxon>
        <taxon>Metabacillus</taxon>
    </lineage>
</organism>
<dbReference type="GO" id="GO:0005829">
    <property type="term" value="C:cytosol"/>
    <property type="evidence" value="ECO:0007669"/>
    <property type="project" value="TreeGrafter"/>
</dbReference>
<dbReference type="PANTHER" id="PTHR43330:SF17">
    <property type="entry name" value="METHIONINE AMINOPEPTIDASE"/>
    <property type="match status" value="1"/>
</dbReference>
<evidence type="ECO:0000313" key="2">
    <source>
        <dbReference type="EMBL" id="MTH55436.1"/>
    </source>
</evidence>
<dbReference type="PANTHER" id="PTHR43330">
    <property type="entry name" value="METHIONINE AMINOPEPTIDASE"/>
    <property type="match status" value="1"/>
</dbReference>
<dbReference type="GO" id="GO:0070006">
    <property type="term" value="F:metalloaminopeptidase activity"/>
    <property type="evidence" value="ECO:0007669"/>
    <property type="project" value="TreeGrafter"/>
</dbReference>
<dbReference type="InterPro" id="IPR001714">
    <property type="entry name" value="Pept_M24_MAP"/>
</dbReference>
<gene>
    <name evidence="2" type="ORF">GKZ89_18760</name>
</gene>
<dbReference type="EMBL" id="WMIB01000029">
    <property type="protein sequence ID" value="MTH55436.1"/>
    <property type="molecule type" value="Genomic_DNA"/>
</dbReference>
<dbReference type="PRINTS" id="PR00599">
    <property type="entry name" value="MAPEPTIDASE"/>
</dbReference>
<evidence type="ECO:0000259" key="1">
    <source>
        <dbReference type="Pfam" id="PF00557"/>
    </source>
</evidence>
<dbReference type="AlphaFoldDB" id="A0A7X2S931"/>
<dbReference type="SUPFAM" id="SSF55920">
    <property type="entry name" value="Creatinase/aminopeptidase"/>
    <property type="match status" value="1"/>
</dbReference>
<name>A0A7X2S931_9BACI</name>
<dbReference type="Proteomes" id="UP000434639">
    <property type="component" value="Unassembled WGS sequence"/>
</dbReference>
<keyword evidence="3" id="KW-1185">Reference proteome</keyword>
<sequence>MIQLKSKREIELMLEAGRLLAQCHKEIAGMIRPGITTVEIDAFAEAFLKEHGAVPEQKGYRGYPYATCASVNDEICHGFPSTKELKDGDLVTIDMVVNLNGGLADSAWTYAAGKLDEDSEKLMQVTKESLYKGIELYK</sequence>
<dbReference type="Gene3D" id="3.90.230.10">
    <property type="entry name" value="Creatinase/methionine aminopeptidase superfamily"/>
    <property type="match status" value="1"/>
</dbReference>
<protein>
    <submittedName>
        <fullName evidence="2">M24 family metallopeptidase</fullName>
    </submittedName>
</protein>
<reference evidence="2 3" key="1">
    <citation type="journal article" date="2017" name="Int. J. Syst. Evol. Microbiol.">
        <title>Bacillus mangrovi sp. nov., isolated from a sediment sample from a mangrove forest.</title>
        <authorList>
            <person name="Gupta V."/>
            <person name="Singh P.K."/>
            <person name="Korpole S."/>
            <person name="Tanuku N.R.S."/>
            <person name="Pinnaka A.K."/>
        </authorList>
    </citation>
    <scope>NUCLEOTIDE SEQUENCE [LARGE SCALE GENOMIC DNA]</scope>
    <source>
        <strain evidence="2 3">KCTC 33872</strain>
    </source>
</reference>
<dbReference type="InterPro" id="IPR000994">
    <property type="entry name" value="Pept_M24"/>
</dbReference>
<comment type="caution">
    <text evidence="2">The sequence shown here is derived from an EMBL/GenBank/DDBJ whole genome shotgun (WGS) entry which is preliminary data.</text>
</comment>
<accession>A0A7X2S931</accession>
<dbReference type="Pfam" id="PF00557">
    <property type="entry name" value="Peptidase_M24"/>
    <property type="match status" value="1"/>
</dbReference>
<feature type="domain" description="Peptidase M24" evidence="1">
    <location>
        <begin position="11"/>
        <end position="137"/>
    </location>
</feature>
<evidence type="ECO:0000313" key="3">
    <source>
        <dbReference type="Proteomes" id="UP000434639"/>
    </source>
</evidence>